<feature type="chain" id="PRO_5021486327" evidence="7">
    <location>
        <begin position="24"/>
        <end position="669"/>
    </location>
</feature>
<dbReference type="PANTHER" id="PTHR32234:SF0">
    <property type="entry name" value="THIOL:DISULFIDE INTERCHANGE PROTEIN DSBD"/>
    <property type="match status" value="1"/>
</dbReference>
<evidence type="ECO:0000259" key="8">
    <source>
        <dbReference type="Pfam" id="PF02683"/>
    </source>
</evidence>
<organism evidence="9 10">
    <name type="scientific">Alistipes communis</name>
    <dbReference type="NCBI Taxonomy" id="2585118"/>
    <lineage>
        <taxon>Bacteria</taxon>
        <taxon>Pseudomonadati</taxon>
        <taxon>Bacteroidota</taxon>
        <taxon>Bacteroidia</taxon>
        <taxon>Bacteroidales</taxon>
        <taxon>Rikenellaceae</taxon>
        <taxon>Alistipes</taxon>
    </lineage>
</organism>
<feature type="transmembrane region" description="Helical" evidence="6">
    <location>
        <begin position="342"/>
        <end position="366"/>
    </location>
</feature>
<feature type="transmembrane region" description="Helical" evidence="6">
    <location>
        <begin position="224"/>
        <end position="246"/>
    </location>
</feature>
<dbReference type="Gene3D" id="3.40.30.10">
    <property type="entry name" value="Glutaredoxin"/>
    <property type="match status" value="1"/>
</dbReference>
<feature type="transmembrane region" description="Helical" evidence="6">
    <location>
        <begin position="179"/>
        <end position="203"/>
    </location>
</feature>
<evidence type="ECO:0000256" key="4">
    <source>
        <dbReference type="ARBA" id="ARBA00022989"/>
    </source>
</evidence>
<dbReference type="SUPFAM" id="SSF52833">
    <property type="entry name" value="Thioredoxin-like"/>
    <property type="match status" value="1"/>
</dbReference>
<dbReference type="EMBL" id="AP019735">
    <property type="protein sequence ID" value="BBL04765.1"/>
    <property type="molecule type" value="Genomic_DNA"/>
</dbReference>
<dbReference type="InterPro" id="IPR036249">
    <property type="entry name" value="Thioredoxin-like_sf"/>
</dbReference>
<dbReference type="AlphaFoldDB" id="A0A4Y1WVN0"/>
<comment type="subcellular location">
    <subcellularLocation>
        <location evidence="1">Membrane</location>
        <topology evidence="1">Multi-pass membrane protein</topology>
    </subcellularLocation>
</comment>
<keyword evidence="3" id="KW-0201">Cytochrome c-type biogenesis</keyword>
<evidence type="ECO:0000256" key="3">
    <source>
        <dbReference type="ARBA" id="ARBA00022748"/>
    </source>
</evidence>
<feature type="domain" description="Cytochrome C biogenesis protein transmembrane" evidence="8">
    <location>
        <begin position="182"/>
        <end position="396"/>
    </location>
</feature>
<feature type="transmembrane region" description="Helical" evidence="6">
    <location>
        <begin position="445"/>
        <end position="465"/>
    </location>
</feature>
<dbReference type="Pfam" id="PF13899">
    <property type="entry name" value="Thioredoxin_7"/>
    <property type="match status" value="1"/>
</dbReference>
<dbReference type="Pfam" id="PF02683">
    <property type="entry name" value="DsbD_TM"/>
    <property type="match status" value="1"/>
</dbReference>
<dbReference type="GeneID" id="78342796"/>
<reference evidence="10" key="1">
    <citation type="submission" date="2019-06" db="EMBL/GenBank/DDBJ databases">
        <title>Alistipes onderdonkii subsp. vulgaris subsp. nov., Alistipes dispar sp. nov. and Alistipes communis sp. nov., isolated from human faeces, and creation of Alistipes onderdonkii subsp. onderdonkii subsp. nov.</title>
        <authorList>
            <person name="Sakamoto M."/>
            <person name="Ikeyama N."/>
            <person name="Ogata Y."/>
            <person name="Suda W."/>
            <person name="Iino T."/>
            <person name="Hattori M."/>
            <person name="Ohkuma M."/>
        </authorList>
    </citation>
    <scope>NUCLEOTIDE SEQUENCE [LARGE SCALE GENOMIC DNA]</scope>
    <source>
        <strain evidence="10">5CBH24</strain>
    </source>
</reference>
<keyword evidence="7" id="KW-0732">Signal</keyword>
<evidence type="ECO:0000256" key="1">
    <source>
        <dbReference type="ARBA" id="ARBA00004141"/>
    </source>
</evidence>
<evidence type="ECO:0000256" key="5">
    <source>
        <dbReference type="ARBA" id="ARBA00023136"/>
    </source>
</evidence>
<feature type="transmembrane region" description="Helical" evidence="6">
    <location>
        <begin position="416"/>
        <end position="433"/>
    </location>
</feature>
<feature type="signal peptide" evidence="7">
    <location>
        <begin position="1"/>
        <end position="23"/>
    </location>
</feature>
<dbReference type="RefSeq" id="WP_162502298.1">
    <property type="nucleotide sequence ID" value="NZ_AP019735.1"/>
</dbReference>
<dbReference type="PANTHER" id="PTHR32234">
    <property type="entry name" value="THIOL:DISULFIDE INTERCHANGE PROTEIN DSBD"/>
    <property type="match status" value="1"/>
</dbReference>
<proteinExistence type="predicted"/>
<keyword evidence="2 6" id="KW-0812">Transmembrane</keyword>
<accession>A0A4Y1WVN0</accession>
<protein>
    <submittedName>
        <fullName evidence="9">Thiol:disulfide interchange protein DsbD</fullName>
    </submittedName>
</protein>
<evidence type="ECO:0000313" key="10">
    <source>
        <dbReference type="Proteomes" id="UP000318946"/>
    </source>
</evidence>
<gene>
    <name evidence="9" type="ORF">A5CBH24_20780</name>
</gene>
<dbReference type="Proteomes" id="UP000318946">
    <property type="component" value="Chromosome"/>
</dbReference>
<keyword evidence="10" id="KW-1185">Reference proteome</keyword>
<feature type="transmembrane region" description="Helical" evidence="6">
    <location>
        <begin position="308"/>
        <end position="330"/>
    </location>
</feature>
<evidence type="ECO:0000256" key="2">
    <source>
        <dbReference type="ARBA" id="ARBA00022692"/>
    </source>
</evidence>
<evidence type="ECO:0000256" key="7">
    <source>
        <dbReference type="SAM" id="SignalP"/>
    </source>
</evidence>
<keyword evidence="5 6" id="KW-0472">Membrane</keyword>
<dbReference type="GO" id="GO:0015035">
    <property type="term" value="F:protein-disulfide reductase activity"/>
    <property type="evidence" value="ECO:0007669"/>
    <property type="project" value="TreeGrafter"/>
</dbReference>
<evidence type="ECO:0000313" key="9">
    <source>
        <dbReference type="EMBL" id="BBL04765.1"/>
    </source>
</evidence>
<dbReference type="KEGG" id="acou:A5CBH24_20780"/>
<sequence>MKLRIKRFAATAAALLLALCVLAQPTATVQWSDSTAAVGDGVYEITFTGRILDGWHTYDLHSGFSSTVIAFEPSEGVELMGDPFEKVAAERRFDEIFGEEIGEYEGEIVLGQRVRLTAAEGVLRGNINWRSCQGDNCNMPEDWPFEIRLPAGSAGQDTAGDALHQSPLGDAADPAGEGLLGLILVAIGWGLLALLTPCVFPMIPMTVSFFLKGSESASAGRFKASMYGLFIVLLYTVPIAAIILLTRLLGGDAVTADIFNWLATHWLPNLIFFIVFMVFAASFFGAFEITLPGWMVNKSDRNADRGGLLGVFFMALTLVLVSFSCTGPIVGSAIIGATAGDFWAPILTMLVFSITFALPFTLFAMFPSLLKNLPKSGGWLNSVKVVLGFIEVALGFKFLSVADQTYHWGLLDREVYLAIWIVTFALLGFYLLGKLRFAHDSEVKTLSVGRLALAIVDFAFVVYMIPGMWGAPLKALSGYLPPLQTQDFILGQSPLPVIGGADGPTLIRVGAAQVKYGDFLSMPHGITGYFEWNEALAAARAAGKPLFVDVTGHGCVNCREMEQKVLSDERVQQILRDDYIVVALYTDDKARAAGEDWVTTEGGTTLKEIGRINSYIARARFNVNAQPNYIVADAAGAALLPPRGYDLSVEGFVDFLERGVAAYKARTQP</sequence>
<feature type="transmembrane region" description="Helical" evidence="6">
    <location>
        <begin position="378"/>
        <end position="396"/>
    </location>
</feature>
<keyword evidence="4 6" id="KW-1133">Transmembrane helix</keyword>
<evidence type="ECO:0000256" key="6">
    <source>
        <dbReference type="SAM" id="Phobius"/>
    </source>
</evidence>
<feature type="transmembrane region" description="Helical" evidence="6">
    <location>
        <begin position="266"/>
        <end position="287"/>
    </location>
</feature>
<dbReference type="GO" id="GO:0017004">
    <property type="term" value="P:cytochrome complex assembly"/>
    <property type="evidence" value="ECO:0007669"/>
    <property type="project" value="UniProtKB-KW"/>
</dbReference>
<dbReference type="GO" id="GO:0045454">
    <property type="term" value="P:cell redox homeostasis"/>
    <property type="evidence" value="ECO:0007669"/>
    <property type="project" value="TreeGrafter"/>
</dbReference>
<dbReference type="GO" id="GO:0016020">
    <property type="term" value="C:membrane"/>
    <property type="evidence" value="ECO:0007669"/>
    <property type="project" value="UniProtKB-SubCell"/>
</dbReference>
<name>A0A4Y1WVN0_9BACT</name>
<dbReference type="InterPro" id="IPR003834">
    <property type="entry name" value="Cyt_c_assmbl_TM_dom"/>
</dbReference>